<dbReference type="PANTHER" id="PTHR11566">
    <property type="entry name" value="DYNAMIN"/>
    <property type="match status" value="1"/>
</dbReference>
<evidence type="ECO:0000313" key="6">
    <source>
        <dbReference type="EMBL" id="KAF8483718.1"/>
    </source>
</evidence>
<dbReference type="PRINTS" id="PR00195">
    <property type="entry name" value="DYNAMIN"/>
</dbReference>
<dbReference type="Proteomes" id="UP000759537">
    <property type="component" value="Unassembled WGS sequence"/>
</dbReference>
<dbReference type="GO" id="GO:0016020">
    <property type="term" value="C:membrane"/>
    <property type="evidence" value="ECO:0007669"/>
    <property type="project" value="TreeGrafter"/>
</dbReference>
<feature type="region of interest" description="Disordered" evidence="3">
    <location>
        <begin position="56"/>
        <end position="93"/>
    </location>
</feature>
<dbReference type="Pfam" id="PF00350">
    <property type="entry name" value="Dynamin_N"/>
    <property type="match status" value="1"/>
</dbReference>
<evidence type="ECO:0000313" key="7">
    <source>
        <dbReference type="Proteomes" id="UP000759537"/>
    </source>
</evidence>
<keyword evidence="6" id="KW-0378">Hydrolase</keyword>
<keyword evidence="2" id="KW-0342">GTP-binding</keyword>
<reference evidence="6" key="1">
    <citation type="submission" date="2019-10" db="EMBL/GenBank/DDBJ databases">
        <authorList>
            <consortium name="DOE Joint Genome Institute"/>
            <person name="Kuo A."/>
            <person name="Miyauchi S."/>
            <person name="Kiss E."/>
            <person name="Drula E."/>
            <person name="Kohler A."/>
            <person name="Sanchez-Garcia M."/>
            <person name="Andreopoulos B."/>
            <person name="Barry K.W."/>
            <person name="Bonito G."/>
            <person name="Buee M."/>
            <person name="Carver A."/>
            <person name="Chen C."/>
            <person name="Cichocki N."/>
            <person name="Clum A."/>
            <person name="Culley D."/>
            <person name="Crous P.W."/>
            <person name="Fauchery L."/>
            <person name="Girlanda M."/>
            <person name="Hayes R."/>
            <person name="Keri Z."/>
            <person name="LaButti K."/>
            <person name="Lipzen A."/>
            <person name="Lombard V."/>
            <person name="Magnuson J."/>
            <person name="Maillard F."/>
            <person name="Morin E."/>
            <person name="Murat C."/>
            <person name="Nolan M."/>
            <person name="Ohm R."/>
            <person name="Pangilinan J."/>
            <person name="Pereira M."/>
            <person name="Perotto S."/>
            <person name="Peter M."/>
            <person name="Riley R."/>
            <person name="Sitrit Y."/>
            <person name="Stielow B."/>
            <person name="Szollosi G."/>
            <person name="Zifcakova L."/>
            <person name="Stursova M."/>
            <person name="Spatafora J.W."/>
            <person name="Tedersoo L."/>
            <person name="Vaario L.-M."/>
            <person name="Yamada A."/>
            <person name="Yan M."/>
            <person name="Wang P."/>
            <person name="Xu J."/>
            <person name="Bruns T."/>
            <person name="Baldrian P."/>
            <person name="Vilgalys R."/>
            <person name="Henrissat B."/>
            <person name="Grigoriev I.V."/>
            <person name="Hibbett D."/>
            <person name="Nagy L.G."/>
            <person name="Martin F.M."/>
        </authorList>
    </citation>
    <scope>NUCLEOTIDE SEQUENCE</scope>
    <source>
        <strain evidence="6">Prilba</strain>
    </source>
</reference>
<dbReference type="GO" id="GO:0005737">
    <property type="term" value="C:cytoplasm"/>
    <property type="evidence" value="ECO:0007669"/>
    <property type="project" value="TreeGrafter"/>
</dbReference>
<keyword evidence="7" id="KW-1185">Reference proteome</keyword>
<dbReference type="Gene3D" id="1.20.120.1240">
    <property type="entry name" value="Dynamin, middle domain"/>
    <property type="match status" value="1"/>
</dbReference>
<dbReference type="InterPro" id="IPR003130">
    <property type="entry name" value="GED"/>
</dbReference>
<comment type="caution">
    <text evidence="6">The sequence shown here is derived from an EMBL/GenBank/DDBJ whole genome shotgun (WGS) entry which is preliminary data.</text>
</comment>
<dbReference type="AlphaFoldDB" id="A0A9P5N1K6"/>
<evidence type="ECO:0000256" key="2">
    <source>
        <dbReference type="ARBA" id="ARBA00023134"/>
    </source>
</evidence>
<dbReference type="OrthoDB" id="5061070at2759"/>
<organism evidence="6 7">
    <name type="scientific">Russula ochroleuca</name>
    <dbReference type="NCBI Taxonomy" id="152965"/>
    <lineage>
        <taxon>Eukaryota</taxon>
        <taxon>Fungi</taxon>
        <taxon>Dikarya</taxon>
        <taxon>Basidiomycota</taxon>
        <taxon>Agaricomycotina</taxon>
        <taxon>Agaricomycetes</taxon>
        <taxon>Russulales</taxon>
        <taxon>Russulaceae</taxon>
        <taxon>Russula</taxon>
    </lineage>
</organism>
<evidence type="ECO:0000259" key="5">
    <source>
        <dbReference type="PROSITE" id="PS51718"/>
    </source>
</evidence>
<dbReference type="InterPro" id="IPR027417">
    <property type="entry name" value="P-loop_NTPase"/>
</dbReference>
<dbReference type="Pfam" id="PF01031">
    <property type="entry name" value="Dynamin_M"/>
    <property type="match status" value="1"/>
</dbReference>
<name>A0A9P5N1K6_9AGAM</name>
<feature type="compositionally biased region" description="Polar residues" evidence="3">
    <location>
        <begin position="56"/>
        <end position="75"/>
    </location>
</feature>
<dbReference type="InterPro" id="IPR022812">
    <property type="entry name" value="Dynamin"/>
</dbReference>
<reference evidence="6" key="2">
    <citation type="journal article" date="2020" name="Nat. Commun.">
        <title>Large-scale genome sequencing of mycorrhizal fungi provides insights into the early evolution of symbiotic traits.</title>
        <authorList>
            <person name="Miyauchi S."/>
            <person name="Kiss E."/>
            <person name="Kuo A."/>
            <person name="Drula E."/>
            <person name="Kohler A."/>
            <person name="Sanchez-Garcia M."/>
            <person name="Morin E."/>
            <person name="Andreopoulos B."/>
            <person name="Barry K.W."/>
            <person name="Bonito G."/>
            <person name="Buee M."/>
            <person name="Carver A."/>
            <person name="Chen C."/>
            <person name="Cichocki N."/>
            <person name="Clum A."/>
            <person name="Culley D."/>
            <person name="Crous P.W."/>
            <person name="Fauchery L."/>
            <person name="Girlanda M."/>
            <person name="Hayes R.D."/>
            <person name="Keri Z."/>
            <person name="LaButti K."/>
            <person name="Lipzen A."/>
            <person name="Lombard V."/>
            <person name="Magnuson J."/>
            <person name="Maillard F."/>
            <person name="Murat C."/>
            <person name="Nolan M."/>
            <person name="Ohm R.A."/>
            <person name="Pangilinan J."/>
            <person name="Pereira M.F."/>
            <person name="Perotto S."/>
            <person name="Peter M."/>
            <person name="Pfister S."/>
            <person name="Riley R."/>
            <person name="Sitrit Y."/>
            <person name="Stielow J.B."/>
            <person name="Szollosi G."/>
            <person name="Zifcakova L."/>
            <person name="Stursova M."/>
            <person name="Spatafora J.W."/>
            <person name="Tedersoo L."/>
            <person name="Vaario L.M."/>
            <person name="Yamada A."/>
            <person name="Yan M."/>
            <person name="Wang P."/>
            <person name="Xu J."/>
            <person name="Bruns T."/>
            <person name="Baldrian P."/>
            <person name="Vilgalys R."/>
            <person name="Dunand C."/>
            <person name="Henrissat B."/>
            <person name="Grigoriev I.V."/>
            <person name="Hibbett D."/>
            <person name="Nagy L.G."/>
            <person name="Martin F.M."/>
        </authorList>
    </citation>
    <scope>NUCLEOTIDE SEQUENCE</scope>
    <source>
        <strain evidence="6">Prilba</strain>
    </source>
</reference>
<accession>A0A9P5N1K6</accession>
<dbReference type="EMBL" id="WHVB01000004">
    <property type="protein sequence ID" value="KAF8483718.1"/>
    <property type="molecule type" value="Genomic_DNA"/>
</dbReference>
<feature type="region of interest" description="Disordered" evidence="3">
    <location>
        <begin position="1"/>
        <end position="43"/>
    </location>
</feature>
<proteinExistence type="predicted"/>
<evidence type="ECO:0000259" key="4">
    <source>
        <dbReference type="PROSITE" id="PS51388"/>
    </source>
</evidence>
<feature type="domain" description="Dynamin-type G" evidence="5">
    <location>
        <begin position="117"/>
        <end position="420"/>
    </location>
</feature>
<dbReference type="InterPro" id="IPR020850">
    <property type="entry name" value="GED_dom"/>
</dbReference>
<dbReference type="InterPro" id="IPR030381">
    <property type="entry name" value="G_DYNAMIN_dom"/>
</dbReference>
<evidence type="ECO:0000256" key="1">
    <source>
        <dbReference type="ARBA" id="ARBA00022741"/>
    </source>
</evidence>
<dbReference type="InterPro" id="IPR000375">
    <property type="entry name" value="Dynamin_stalk"/>
</dbReference>
<dbReference type="GO" id="GO:0003924">
    <property type="term" value="F:GTPase activity"/>
    <property type="evidence" value="ECO:0007669"/>
    <property type="project" value="InterPro"/>
</dbReference>
<dbReference type="PANTHER" id="PTHR11566:SF21">
    <property type="entry name" value="DYNAMIN RELATED PROTEIN 1, ISOFORM A"/>
    <property type="match status" value="1"/>
</dbReference>
<sequence length="798" mass="89566">MSHFDSGTDLDSDFGIPGSHTDTTDSPPVGLSEPPNERRRMIDSVERLLTTSISNTVVLGSQSAGPAGRPSSTEAPESALPNTADAPVGLSDPQYVSERRRMLDTVNRLREIGAHLELDIPVIAVLGAQSAGKSSLIEAISGITLPRASGTCTRCPTECQLSRSSEPWRCVVSLRIVTEHGVVLQQPRREQFGDPIFSKTLVTERIRRAQCAILNPETPNAFFLEAPLDVLEGENHLSFSSNMVCLEISGRDVENLSFVDLPGLIVGGVPHDADLVQELAIEYIRKESCIILLTIACETDFENQIAHILAARFDPQGARTIGVLTKPDRIPTGEEATWISKIQRNGNDGGVEYYSVKNPNSEDIRNGITYERAREEEAEFFSTRAPWSNLEWLYKRRLGTDMLTRRLGQVLANLISKRLPELQGEVDRLLEQPVVEIMKLIGTFVRSIEHIVAGAPDDNGLIQTLRGPRDKFKQEIRQTAPDFRPLERPRDGSSAPALPEPRFLSNEESESDWQPGDPNRSIFVDDVMKKAQSAVTRELPNNFPYIVKKQFIGTVVKLWDRPSRQFFDFARKELNKHIKLQIEEHFSQYTHGHLKQRVTSILKGHIETCADAAAQHINSLLEEEREPFTMNDQYFMDYHSKFLVYYKEARLRAKSQFIRNLENRDDGDMMGAMNDAIRSLTRMGLETANAPELANLLPTDPMDPAIGIMADVRAYFQIAYKRFVDNVPMGIDRTLVRGMTLGLEGVLFNGLAIGGPEAFERCRMLLSEPEDIVEHRGELEKRRKRLPSAREELIEVFG</sequence>
<evidence type="ECO:0000256" key="3">
    <source>
        <dbReference type="SAM" id="MobiDB-lite"/>
    </source>
</evidence>
<protein>
    <submittedName>
        <fullName evidence="6">P-loop containing nucleoside triphosphate hydrolase protein</fullName>
    </submittedName>
</protein>
<dbReference type="CDD" id="cd08771">
    <property type="entry name" value="DLP_1"/>
    <property type="match status" value="1"/>
</dbReference>
<dbReference type="GO" id="GO:0005525">
    <property type="term" value="F:GTP binding"/>
    <property type="evidence" value="ECO:0007669"/>
    <property type="project" value="InterPro"/>
</dbReference>
<dbReference type="InterPro" id="IPR045063">
    <property type="entry name" value="Dynamin_N"/>
</dbReference>
<feature type="domain" description="GED" evidence="4">
    <location>
        <begin position="705"/>
        <end position="798"/>
    </location>
</feature>
<dbReference type="SUPFAM" id="SSF52540">
    <property type="entry name" value="P-loop containing nucleoside triphosphate hydrolases"/>
    <property type="match status" value="1"/>
</dbReference>
<dbReference type="Gene3D" id="3.40.50.300">
    <property type="entry name" value="P-loop containing nucleotide triphosphate hydrolases"/>
    <property type="match status" value="1"/>
</dbReference>
<dbReference type="GO" id="GO:0005874">
    <property type="term" value="C:microtubule"/>
    <property type="evidence" value="ECO:0007669"/>
    <property type="project" value="TreeGrafter"/>
</dbReference>
<dbReference type="Pfam" id="PF02212">
    <property type="entry name" value="GED"/>
    <property type="match status" value="1"/>
</dbReference>
<dbReference type="GO" id="GO:0008017">
    <property type="term" value="F:microtubule binding"/>
    <property type="evidence" value="ECO:0007669"/>
    <property type="project" value="TreeGrafter"/>
</dbReference>
<keyword evidence="1" id="KW-0547">Nucleotide-binding</keyword>
<dbReference type="SMART" id="SM00053">
    <property type="entry name" value="DYNc"/>
    <property type="match status" value="1"/>
</dbReference>
<feature type="region of interest" description="Disordered" evidence="3">
    <location>
        <begin position="477"/>
        <end position="519"/>
    </location>
</feature>
<dbReference type="PROSITE" id="PS51718">
    <property type="entry name" value="G_DYNAMIN_2"/>
    <property type="match status" value="1"/>
</dbReference>
<gene>
    <name evidence="6" type="ORF">DFH94DRAFT_819524</name>
</gene>
<dbReference type="InterPro" id="IPR001401">
    <property type="entry name" value="Dynamin_GTPase"/>
</dbReference>
<dbReference type="PROSITE" id="PS51388">
    <property type="entry name" value="GED"/>
    <property type="match status" value="1"/>
</dbReference>